<gene>
    <name evidence="2" type="ORF">P7D43_21415</name>
</gene>
<name>A0AAW8RY66_ENTAV</name>
<dbReference type="Proteomes" id="UP001260773">
    <property type="component" value="Unassembled WGS sequence"/>
</dbReference>
<reference evidence="2" key="1">
    <citation type="submission" date="2023-03" db="EMBL/GenBank/DDBJ databases">
        <authorList>
            <person name="Shen W."/>
            <person name="Cai J."/>
        </authorList>
    </citation>
    <scope>NUCLEOTIDE SEQUENCE</scope>
    <source>
        <strain evidence="2">P33-2</strain>
    </source>
</reference>
<accession>A0AAW8RY66</accession>
<evidence type="ECO:0000256" key="1">
    <source>
        <dbReference type="SAM" id="Coils"/>
    </source>
</evidence>
<evidence type="ECO:0008006" key="4">
    <source>
        <dbReference type="Google" id="ProtNLM"/>
    </source>
</evidence>
<protein>
    <recommendedName>
        <fullName evidence="4">DUF1351 domain-containing protein</fullName>
    </recommendedName>
</protein>
<dbReference type="AlphaFoldDB" id="A0AAW8RY66"/>
<comment type="caution">
    <text evidence="2">The sequence shown here is derived from an EMBL/GenBank/DDBJ whole genome shotgun (WGS) entry which is preliminary data.</text>
</comment>
<keyword evidence="1" id="KW-0175">Coiled coil</keyword>
<evidence type="ECO:0000313" key="3">
    <source>
        <dbReference type="Proteomes" id="UP001260773"/>
    </source>
</evidence>
<dbReference type="EMBL" id="JARPWH010000152">
    <property type="protein sequence ID" value="MDT2404932.1"/>
    <property type="molecule type" value="Genomic_DNA"/>
</dbReference>
<evidence type="ECO:0000313" key="2">
    <source>
        <dbReference type="EMBL" id="MDT2404932.1"/>
    </source>
</evidence>
<proteinExistence type="predicted"/>
<dbReference type="RefSeq" id="WP_216430779.1">
    <property type="nucleotide sequence ID" value="NZ_JARPWH010000152.1"/>
</dbReference>
<organism evidence="2 3">
    <name type="scientific">Enterococcus avium</name>
    <name type="common">Streptococcus avium</name>
    <dbReference type="NCBI Taxonomy" id="33945"/>
    <lineage>
        <taxon>Bacteria</taxon>
        <taxon>Bacillati</taxon>
        <taxon>Bacillota</taxon>
        <taxon>Bacilli</taxon>
        <taxon>Lactobacillales</taxon>
        <taxon>Enterococcaceae</taxon>
        <taxon>Enterococcus</taxon>
    </lineage>
</organism>
<feature type="coiled-coil region" evidence="1">
    <location>
        <begin position="17"/>
        <end position="88"/>
    </location>
</feature>
<sequence length="176" mass="21147">MNEIINIKHLPTDESKAKELIDIVNQMRSDAQQATKRVDKEEIEKEKNEIQKKVNELVTIKAVEPLRTSEINDQLIQLNKELESLKLNNETTATSIREYIFNNYKEELGKVYKEAEKEYRENLKAWSEFDKKLKYELDKVSEQKRHFLYDADFCLNVRWLDDYLRFIDKNANQIEW</sequence>